<dbReference type="PANTHER" id="PTHR40697">
    <property type="entry name" value="ACETOIN CATABOLISM PROTEIN X"/>
    <property type="match status" value="1"/>
</dbReference>
<name>A0A852UY78_9ACTN</name>
<dbReference type="Proteomes" id="UP000576393">
    <property type="component" value="Unassembled WGS sequence"/>
</dbReference>
<keyword evidence="2" id="KW-0808">Transferase</keyword>
<keyword evidence="2" id="KW-0418">Kinase</keyword>
<evidence type="ECO:0000256" key="1">
    <source>
        <dbReference type="SAM" id="MobiDB-lite"/>
    </source>
</evidence>
<dbReference type="GO" id="GO:0006741">
    <property type="term" value="P:NADP+ biosynthetic process"/>
    <property type="evidence" value="ECO:0007669"/>
    <property type="project" value="InterPro"/>
</dbReference>
<dbReference type="InterPro" id="IPR002504">
    <property type="entry name" value="NADK"/>
</dbReference>
<feature type="compositionally biased region" description="Low complexity" evidence="1">
    <location>
        <begin position="9"/>
        <end position="33"/>
    </location>
</feature>
<dbReference type="EMBL" id="JACCCO010000001">
    <property type="protein sequence ID" value="NYF38555.1"/>
    <property type="molecule type" value="Genomic_DNA"/>
</dbReference>
<reference evidence="2 3" key="1">
    <citation type="submission" date="2020-07" db="EMBL/GenBank/DDBJ databases">
        <title>Sequencing the genomes of 1000 actinobacteria strains.</title>
        <authorList>
            <person name="Klenk H.-P."/>
        </authorList>
    </citation>
    <scope>NUCLEOTIDE SEQUENCE [LARGE SCALE GENOMIC DNA]</scope>
    <source>
        <strain evidence="2 3">DSM 45763</strain>
    </source>
</reference>
<dbReference type="RefSeq" id="WP_179818284.1">
    <property type="nucleotide sequence ID" value="NZ_JACCCO010000001.1"/>
</dbReference>
<dbReference type="PANTHER" id="PTHR40697:SF2">
    <property type="entry name" value="ATP-NAD KINASE-RELATED"/>
    <property type="match status" value="1"/>
</dbReference>
<dbReference type="Pfam" id="PF20143">
    <property type="entry name" value="NAD_kinase_C"/>
    <property type="match status" value="1"/>
</dbReference>
<dbReference type="InterPro" id="IPR039065">
    <property type="entry name" value="AcoX-like"/>
</dbReference>
<sequence>MTTDRPDPSRTAAGRPGSSRAAGGAGDPGRAARPGPPGGAAFTVGLIVNPVAGIGGPAGLKGSDGAGVQLEALARGASPRAGERAALAVRALLARRPDTRIVTVAGPMGEDSVRAAGGVPELVRQAPGDPSSSRDTTAAVEAMRDVDLLLFAGGDGTARDVLDGSPSCPVLGVPAGVKVYSGCFAVSPAAAGTTAAEFGRDAGRAGSTGSPGGTGGTGSTLAAEVVDLDEDAYRCGRVSPLLYGTLRVPAARARLSGRKVGSSAAAPGSAEAIAREVAARMRPGIRYVLGPGATTMAVGRLLGLATTLLGVDVVQDGELVAADVTERRLLGLVDGHETCAVLSVIGGQGFVLGRGNQQIGPAVLKKIMASGGLLVLATQQKLAGLGGRPLLADTGDPEADALVAGHVSVITGHRESAVYRIRPATEEFPA</sequence>
<dbReference type="Pfam" id="PF01513">
    <property type="entry name" value="NAD_kinase"/>
    <property type="match status" value="1"/>
</dbReference>
<organism evidence="2 3">
    <name type="scientific">Streptosporangium sandarakinum</name>
    <dbReference type="NCBI Taxonomy" id="1260955"/>
    <lineage>
        <taxon>Bacteria</taxon>
        <taxon>Bacillati</taxon>
        <taxon>Actinomycetota</taxon>
        <taxon>Actinomycetes</taxon>
        <taxon>Streptosporangiales</taxon>
        <taxon>Streptosporangiaceae</taxon>
        <taxon>Streptosporangium</taxon>
    </lineage>
</organism>
<comment type="caution">
    <text evidence="2">The sequence shown here is derived from an EMBL/GenBank/DDBJ whole genome shotgun (WGS) entry which is preliminary data.</text>
</comment>
<accession>A0A852UY78</accession>
<keyword evidence="3" id="KW-1185">Reference proteome</keyword>
<dbReference type="AlphaFoldDB" id="A0A852UY78"/>
<dbReference type="GO" id="GO:0003951">
    <property type="term" value="F:NAD+ kinase activity"/>
    <property type="evidence" value="ECO:0007669"/>
    <property type="project" value="InterPro"/>
</dbReference>
<gene>
    <name evidence="2" type="ORF">HDA43_000714</name>
</gene>
<evidence type="ECO:0000313" key="2">
    <source>
        <dbReference type="EMBL" id="NYF38555.1"/>
    </source>
</evidence>
<protein>
    <submittedName>
        <fullName evidence="2">Putative polyphosphate/ATP-dependent NAD kinase</fullName>
    </submittedName>
</protein>
<feature type="region of interest" description="Disordered" evidence="1">
    <location>
        <begin position="1"/>
        <end position="40"/>
    </location>
</feature>
<evidence type="ECO:0000313" key="3">
    <source>
        <dbReference type="Proteomes" id="UP000576393"/>
    </source>
</evidence>
<proteinExistence type="predicted"/>